<gene>
    <name evidence="1" type="ORF">GCM10023336_40650</name>
</gene>
<dbReference type="RefSeq" id="WP_345669620.1">
    <property type="nucleotide sequence ID" value="NZ_BAABKC010000057.1"/>
</dbReference>
<evidence type="ECO:0000313" key="2">
    <source>
        <dbReference type="Proteomes" id="UP001500124"/>
    </source>
</evidence>
<keyword evidence="2" id="KW-1185">Reference proteome</keyword>
<dbReference type="EMBL" id="BAABKC010000057">
    <property type="protein sequence ID" value="GAA5062347.1"/>
    <property type="molecule type" value="Genomic_DNA"/>
</dbReference>
<dbReference type="Proteomes" id="UP001500124">
    <property type="component" value="Unassembled WGS sequence"/>
</dbReference>
<sequence length="95" mass="10066">MTTPAAVADRVAEILGVNWTATAGPWKASGHLDAPGADPYALHVDEHGELCLWATLNPLGPIAAFREVHTPEDIEAVAKGIAEEIRQHHTPADQG</sequence>
<protein>
    <submittedName>
        <fullName evidence="1">Uncharacterized protein</fullName>
    </submittedName>
</protein>
<comment type="caution">
    <text evidence="1">The sequence shown here is derived from an EMBL/GenBank/DDBJ whole genome shotgun (WGS) entry which is preliminary data.</text>
</comment>
<name>A0ABP9KRY7_9ACTN</name>
<reference evidence="2" key="1">
    <citation type="journal article" date="2019" name="Int. J. Syst. Evol. Microbiol.">
        <title>The Global Catalogue of Microorganisms (GCM) 10K type strain sequencing project: providing services to taxonomists for standard genome sequencing and annotation.</title>
        <authorList>
            <consortium name="The Broad Institute Genomics Platform"/>
            <consortium name="The Broad Institute Genome Sequencing Center for Infectious Disease"/>
            <person name="Wu L."/>
            <person name="Ma J."/>
        </authorList>
    </citation>
    <scope>NUCLEOTIDE SEQUENCE [LARGE SCALE GENOMIC DNA]</scope>
    <source>
        <strain evidence="2">JCM 18410</strain>
    </source>
</reference>
<proteinExistence type="predicted"/>
<accession>A0ABP9KRY7</accession>
<evidence type="ECO:0000313" key="1">
    <source>
        <dbReference type="EMBL" id="GAA5062347.1"/>
    </source>
</evidence>
<organism evidence="1 2">
    <name type="scientific">Streptomyces similanensis</name>
    <dbReference type="NCBI Taxonomy" id="1274988"/>
    <lineage>
        <taxon>Bacteria</taxon>
        <taxon>Bacillati</taxon>
        <taxon>Actinomycetota</taxon>
        <taxon>Actinomycetes</taxon>
        <taxon>Kitasatosporales</taxon>
        <taxon>Streptomycetaceae</taxon>
        <taxon>Streptomyces</taxon>
    </lineage>
</organism>